<dbReference type="InterPro" id="IPR028082">
    <property type="entry name" value="Peripla_BP_I"/>
</dbReference>
<dbReference type="InterPro" id="IPR007487">
    <property type="entry name" value="ABC_transpt-TYRBP-like"/>
</dbReference>
<dbReference type="AlphaFoldDB" id="A0A1L8TMM3"/>
<dbReference type="Gene3D" id="3.40.50.2300">
    <property type="match status" value="2"/>
</dbReference>
<dbReference type="CDD" id="cd06325">
    <property type="entry name" value="PBP1_ABC_unchar_transporter"/>
    <property type="match status" value="1"/>
</dbReference>
<protein>
    <submittedName>
        <fullName evidence="1">ABC transporter substrate-binding protein</fullName>
    </submittedName>
</protein>
<reference evidence="1 2" key="1">
    <citation type="submission" date="2014-12" db="EMBL/GenBank/DDBJ databases">
        <title>Draft genome sequences of 29 type strains of Enterococci.</title>
        <authorList>
            <person name="Zhong Z."/>
            <person name="Sun Z."/>
            <person name="Liu W."/>
            <person name="Zhang W."/>
            <person name="Zhang H."/>
        </authorList>
    </citation>
    <scope>NUCLEOTIDE SEQUENCE [LARGE SCALE GENOMIC DNA]</scope>
    <source>
        <strain evidence="1 2">DSM 17122</strain>
    </source>
</reference>
<sequence>MGDFFTIKERKRMKKTVLAGIGLVSLLMLGACGSNDSASDDNMKHVGVLQLVQHASLDSAYDGFKEGLAEGGYKEGDNLKIDYQNAQNNQDNLKSMSDKLIKEKPDLLLGIATPAAQSLLNATTDIPIAVTAVTDLKEAKLVKSAKKPGGNVTGTTDMVPIDKQIDLLLSIVPDAKTIGIMYNAGEANSKIQADLAEKALKKAGVAVKVKTANTTNDVQQVTESLANETDGIYVPTDNTFASAASVVGEVVKEKKIPLVAGSTDQVKDGGLATVGIDYEALGKQTGKMAAKILDGDAEPATMPVESADNLELVVNKDMATALGIDPDSIKETK</sequence>
<dbReference type="EMBL" id="JXKQ01000006">
    <property type="protein sequence ID" value="OJG45344.1"/>
    <property type="molecule type" value="Genomic_DNA"/>
</dbReference>
<dbReference type="PANTHER" id="PTHR35271:SF1">
    <property type="entry name" value="ABC TRANSPORTER, SUBSTRATE-BINDING LIPOPROTEIN"/>
    <property type="match status" value="1"/>
</dbReference>
<dbReference type="SUPFAM" id="SSF53822">
    <property type="entry name" value="Periplasmic binding protein-like I"/>
    <property type="match status" value="1"/>
</dbReference>
<dbReference type="STRING" id="249189.RV04_GL002060"/>
<organism evidence="1 2">
    <name type="scientific">Enterococcus hermanniensis</name>
    <dbReference type="NCBI Taxonomy" id="249189"/>
    <lineage>
        <taxon>Bacteria</taxon>
        <taxon>Bacillati</taxon>
        <taxon>Bacillota</taxon>
        <taxon>Bacilli</taxon>
        <taxon>Lactobacillales</taxon>
        <taxon>Enterococcaceae</taxon>
        <taxon>Enterococcus</taxon>
    </lineage>
</organism>
<evidence type="ECO:0000313" key="1">
    <source>
        <dbReference type="EMBL" id="OJG45344.1"/>
    </source>
</evidence>
<accession>A0A1L8TMM3</accession>
<evidence type="ECO:0000313" key="2">
    <source>
        <dbReference type="Proteomes" id="UP000182077"/>
    </source>
</evidence>
<proteinExistence type="predicted"/>
<dbReference type="Proteomes" id="UP000182077">
    <property type="component" value="Unassembled WGS sequence"/>
</dbReference>
<dbReference type="PANTHER" id="PTHR35271">
    <property type="entry name" value="ABC TRANSPORTER, SUBSTRATE-BINDING LIPOPROTEIN-RELATED"/>
    <property type="match status" value="1"/>
</dbReference>
<keyword evidence="2" id="KW-1185">Reference proteome</keyword>
<comment type="caution">
    <text evidence="1">The sequence shown here is derived from an EMBL/GenBank/DDBJ whole genome shotgun (WGS) entry which is preliminary data.</text>
</comment>
<gene>
    <name evidence="1" type="ORF">RV04_GL002060</name>
</gene>
<name>A0A1L8TMM3_9ENTE</name>
<dbReference type="Pfam" id="PF04392">
    <property type="entry name" value="ABC_sub_bind"/>
    <property type="match status" value="1"/>
</dbReference>